<feature type="domain" description="DNA polymerase III delta subunit-like C-terminal" evidence="10">
    <location>
        <begin position="202"/>
        <end position="310"/>
    </location>
</feature>
<dbReference type="InterPro" id="IPR005790">
    <property type="entry name" value="DNA_polIII_delta"/>
</dbReference>
<evidence type="ECO:0000313" key="11">
    <source>
        <dbReference type="EMBL" id="OGN00955.1"/>
    </source>
</evidence>
<dbReference type="PANTHER" id="PTHR34388:SF1">
    <property type="entry name" value="DNA POLYMERASE III SUBUNIT DELTA"/>
    <property type="match status" value="1"/>
</dbReference>
<dbReference type="EMBL" id="MGJD01000012">
    <property type="protein sequence ID" value="OGN00955.1"/>
    <property type="molecule type" value="Genomic_DNA"/>
</dbReference>
<proteinExistence type="inferred from homology"/>
<evidence type="ECO:0000256" key="1">
    <source>
        <dbReference type="ARBA" id="ARBA00012417"/>
    </source>
</evidence>
<sequence length="320" mass="36237">MIIFLYGSDSYRLKQAKDDIIGRYKSKYKSGFNLFNVDLSEISGPDLLEEALKSSSFFSEHKLIISKNIFAKKNSADLMASCIKKYEIADISDITLLVFEDSLEKEIIVKNKELFKLLSDKTNVVRVFEPLEETKLHGWIKKEFEVRGCSAGLTVVKKLINAAGNDGWSLINEIEKLAAYRQRGEIGEGDISMLVSAKTDLNIFNLIDAIGSRNNKKAAELLYCELKSGRDPYYILTMITYQFRNILIVSGLFEKGFSHVEIAKKSGLHPFVIKKVLANINRFKTADLKRIYTQLLGTEIGFKNGQMNIEDSLYGLFFSS</sequence>
<reference evidence="11 12" key="1">
    <citation type="journal article" date="2016" name="Nat. Commun.">
        <title>Thousands of microbial genomes shed light on interconnected biogeochemical processes in an aquifer system.</title>
        <authorList>
            <person name="Anantharaman K."/>
            <person name="Brown C.T."/>
            <person name="Hug L.A."/>
            <person name="Sharon I."/>
            <person name="Castelle C.J."/>
            <person name="Probst A.J."/>
            <person name="Thomas B.C."/>
            <person name="Singh A."/>
            <person name="Wilkins M.J."/>
            <person name="Karaoz U."/>
            <person name="Brodie E.L."/>
            <person name="Williams K.H."/>
            <person name="Hubbard S.S."/>
            <person name="Banfield J.F."/>
        </authorList>
    </citation>
    <scope>NUCLEOTIDE SEQUENCE [LARGE SCALE GENOMIC DNA]</scope>
</reference>
<dbReference type="Proteomes" id="UP000177117">
    <property type="component" value="Unassembled WGS sequence"/>
</dbReference>
<evidence type="ECO:0000256" key="8">
    <source>
        <dbReference type="ARBA" id="ARBA00049244"/>
    </source>
</evidence>
<dbReference type="AlphaFoldDB" id="A0A1F8EJC5"/>
<dbReference type="SUPFAM" id="SSF52540">
    <property type="entry name" value="P-loop containing nucleoside triphosphate hydrolases"/>
    <property type="match status" value="1"/>
</dbReference>
<dbReference type="PANTHER" id="PTHR34388">
    <property type="entry name" value="DNA POLYMERASE III SUBUNIT DELTA"/>
    <property type="match status" value="1"/>
</dbReference>
<keyword evidence="5" id="KW-0235">DNA replication</keyword>
<keyword evidence="6" id="KW-0239">DNA-directed DNA polymerase</keyword>
<dbReference type="NCBIfam" id="TIGR01128">
    <property type="entry name" value="holA"/>
    <property type="match status" value="1"/>
</dbReference>
<dbReference type="GO" id="GO:0003887">
    <property type="term" value="F:DNA-directed DNA polymerase activity"/>
    <property type="evidence" value="ECO:0007669"/>
    <property type="project" value="UniProtKB-KW"/>
</dbReference>
<gene>
    <name evidence="11" type="ORF">A2650_03335</name>
</gene>
<dbReference type="SUPFAM" id="SSF48019">
    <property type="entry name" value="post-AAA+ oligomerization domain-like"/>
    <property type="match status" value="1"/>
</dbReference>
<evidence type="ECO:0000256" key="5">
    <source>
        <dbReference type="ARBA" id="ARBA00022705"/>
    </source>
</evidence>
<comment type="catalytic activity">
    <reaction evidence="8">
        <text>DNA(n) + a 2'-deoxyribonucleoside 5'-triphosphate = DNA(n+1) + diphosphate</text>
        <dbReference type="Rhea" id="RHEA:22508"/>
        <dbReference type="Rhea" id="RHEA-COMP:17339"/>
        <dbReference type="Rhea" id="RHEA-COMP:17340"/>
        <dbReference type="ChEBI" id="CHEBI:33019"/>
        <dbReference type="ChEBI" id="CHEBI:61560"/>
        <dbReference type="ChEBI" id="CHEBI:173112"/>
        <dbReference type="EC" id="2.7.7.7"/>
    </reaction>
</comment>
<evidence type="ECO:0000256" key="4">
    <source>
        <dbReference type="ARBA" id="ARBA00022695"/>
    </source>
</evidence>
<evidence type="ECO:0000259" key="9">
    <source>
        <dbReference type="Pfam" id="PF06144"/>
    </source>
</evidence>
<dbReference type="InterPro" id="IPR027417">
    <property type="entry name" value="P-loop_NTPase"/>
</dbReference>
<dbReference type="Pfam" id="PF21694">
    <property type="entry name" value="DNA_pol3_delta_C"/>
    <property type="match status" value="1"/>
</dbReference>
<protein>
    <recommendedName>
        <fullName evidence="2">DNA polymerase III subunit delta</fullName>
        <ecNumber evidence="1">2.7.7.7</ecNumber>
    </recommendedName>
</protein>
<dbReference type="GO" id="GO:0009360">
    <property type="term" value="C:DNA polymerase III complex"/>
    <property type="evidence" value="ECO:0007669"/>
    <property type="project" value="InterPro"/>
</dbReference>
<dbReference type="InterPro" id="IPR008921">
    <property type="entry name" value="DNA_pol3_clamp-load_cplx_C"/>
</dbReference>
<keyword evidence="3" id="KW-0808">Transferase</keyword>
<dbReference type="GO" id="GO:0003677">
    <property type="term" value="F:DNA binding"/>
    <property type="evidence" value="ECO:0007669"/>
    <property type="project" value="InterPro"/>
</dbReference>
<evidence type="ECO:0000259" key="10">
    <source>
        <dbReference type="Pfam" id="PF21694"/>
    </source>
</evidence>
<name>A0A1F8EJC5_9BACT</name>
<evidence type="ECO:0000256" key="6">
    <source>
        <dbReference type="ARBA" id="ARBA00022932"/>
    </source>
</evidence>
<dbReference type="Gene3D" id="1.20.272.10">
    <property type="match status" value="1"/>
</dbReference>
<feature type="domain" description="DNA polymerase III delta N-terminal" evidence="9">
    <location>
        <begin position="4"/>
        <end position="127"/>
    </location>
</feature>
<organism evidence="11 12">
    <name type="scientific">Candidatus Yanofskybacteria bacterium RIFCSPHIGHO2_01_FULL_41_53</name>
    <dbReference type="NCBI Taxonomy" id="1802663"/>
    <lineage>
        <taxon>Bacteria</taxon>
        <taxon>Candidatus Yanofskyibacteriota</taxon>
    </lineage>
</organism>
<comment type="caution">
    <text evidence="11">The sequence shown here is derived from an EMBL/GenBank/DDBJ whole genome shotgun (WGS) entry which is preliminary data.</text>
</comment>
<evidence type="ECO:0000256" key="7">
    <source>
        <dbReference type="ARBA" id="ARBA00034754"/>
    </source>
</evidence>
<dbReference type="Pfam" id="PF06144">
    <property type="entry name" value="DNA_pol3_delta"/>
    <property type="match status" value="1"/>
</dbReference>
<evidence type="ECO:0000313" key="12">
    <source>
        <dbReference type="Proteomes" id="UP000177117"/>
    </source>
</evidence>
<dbReference type="InterPro" id="IPR048466">
    <property type="entry name" value="DNA_pol3_delta-like_C"/>
</dbReference>
<evidence type="ECO:0000256" key="3">
    <source>
        <dbReference type="ARBA" id="ARBA00022679"/>
    </source>
</evidence>
<dbReference type="EC" id="2.7.7.7" evidence="1"/>
<keyword evidence="4" id="KW-0548">Nucleotidyltransferase</keyword>
<dbReference type="Gene3D" id="3.40.50.300">
    <property type="entry name" value="P-loop containing nucleotide triphosphate hydrolases"/>
    <property type="match status" value="1"/>
</dbReference>
<dbReference type="Gene3D" id="1.10.8.60">
    <property type="match status" value="1"/>
</dbReference>
<dbReference type="InterPro" id="IPR010372">
    <property type="entry name" value="DNA_pol3_delta_N"/>
</dbReference>
<evidence type="ECO:0000256" key="2">
    <source>
        <dbReference type="ARBA" id="ARBA00017703"/>
    </source>
</evidence>
<comment type="similarity">
    <text evidence="7">Belongs to the DNA polymerase HolA subunit family.</text>
</comment>
<accession>A0A1F8EJC5</accession>
<dbReference type="GO" id="GO:0006261">
    <property type="term" value="P:DNA-templated DNA replication"/>
    <property type="evidence" value="ECO:0007669"/>
    <property type="project" value="TreeGrafter"/>
</dbReference>